<dbReference type="Proteomes" id="UP000094336">
    <property type="component" value="Unassembled WGS sequence"/>
</dbReference>
<dbReference type="STRING" id="984486.A0A1E3QV21"/>
<evidence type="ECO:0000256" key="1">
    <source>
        <dbReference type="RuleBase" id="RU000487"/>
    </source>
</evidence>
<dbReference type="RefSeq" id="XP_018986762.1">
    <property type="nucleotide sequence ID" value="XM_019127847.1"/>
</dbReference>
<comment type="similarity">
    <text evidence="1">Belongs to the actin family.</text>
</comment>
<dbReference type="Gene3D" id="3.90.640.10">
    <property type="entry name" value="Actin, Chain A, domain 4"/>
    <property type="match status" value="1"/>
</dbReference>
<proteinExistence type="inferred from homology"/>
<evidence type="ECO:0000313" key="3">
    <source>
        <dbReference type="Proteomes" id="UP000094336"/>
    </source>
</evidence>
<evidence type="ECO:0000313" key="2">
    <source>
        <dbReference type="EMBL" id="ODQ81434.1"/>
    </source>
</evidence>
<dbReference type="OrthoDB" id="5132116at2759"/>
<accession>A0A1E3QV21</accession>
<dbReference type="GeneID" id="30145700"/>
<reference evidence="3" key="1">
    <citation type="submission" date="2016-05" db="EMBL/GenBank/DDBJ databases">
        <title>Comparative genomics of biotechnologically important yeasts.</title>
        <authorList>
            <consortium name="DOE Joint Genome Institute"/>
            <person name="Riley R."/>
            <person name="Haridas S."/>
            <person name="Wolfe K.H."/>
            <person name="Lopes M.R."/>
            <person name="Hittinger C.T."/>
            <person name="Goker M."/>
            <person name="Salamov A."/>
            <person name="Wisecaver J."/>
            <person name="Long T.M."/>
            <person name="Aerts A.L."/>
            <person name="Barry K."/>
            <person name="Choi C."/>
            <person name="Clum A."/>
            <person name="Coughlan A.Y."/>
            <person name="Deshpande S."/>
            <person name="Douglass A.P."/>
            <person name="Hanson S.J."/>
            <person name="Klenk H.-P."/>
            <person name="Labutti K."/>
            <person name="Lapidus A."/>
            <person name="Lindquist E."/>
            <person name="Lipzen A."/>
            <person name="Meier-Kolthoff J.P."/>
            <person name="Ohm R.A."/>
            <person name="Otillar R.P."/>
            <person name="Pangilinan J."/>
            <person name="Peng Y."/>
            <person name="Rokas A."/>
            <person name="Rosa C.A."/>
            <person name="Scheuner C."/>
            <person name="Sibirny A.A."/>
            <person name="Slot J.C."/>
            <person name="Stielow J.B."/>
            <person name="Sun H."/>
            <person name="Kurtzman C.P."/>
            <person name="Blackwell M."/>
            <person name="Grigoriev I.V."/>
            <person name="Jeffries T.W."/>
        </authorList>
    </citation>
    <scope>NUCLEOTIDE SEQUENCE [LARGE SCALE GENOMIC DNA]</scope>
    <source>
        <strain evidence="3">NRRL Y-12698</strain>
    </source>
</reference>
<dbReference type="SUPFAM" id="SSF53067">
    <property type="entry name" value="Actin-like ATPase domain"/>
    <property type="match status" value="2"/>
</dbReference>
<dbReference type="Gene3D" id="3.30.420.40">
    <property type="match status" value="2"/>
</dbReference>
<dbReference type="Pfam" id="PF00022">
    <property type="entry name" value="Actin"/>
    <property type="match status" value="1"/>
</dbReference>
<evidence type="ECO:0008006" key="4">
    <source>
        <dbReference type="Google" id="ProtNLM"/>
    </source>
</evidence>
<protein>
    <recommendedName>
        <fullName evidence="4">Actin</fullName>
    </recommendedName>
</protein>
<dbReference type="AlphaFoldDB" id="A0A1E3QV21"/>
<dbReference type="EMBL" id="KV454427">
    <property type="protein sequence ID" value="ODQ81434.1"/>
    <property type="molecule type" value="Genomic_DNA"/>
</dbReference>
<keyword evidence="3" id="KW-1185">Reference proteome</keyword>
<dbReference type="InterPro" id="IPR043129">
    <property type="entry name" value="ATPase_NBD"/>
</dbReference>
<dbReference type="InterPro" id="IPR004000">
    <property type="entry name" value="Actin"/>
</dbReference>
<name>A0A1E3QV21_9ASCO</name>
<dbReference type="SMART" id="SM00268">
    <property type="entry name" value="ACTIN"/>
    <property type="match status" value="1"/>
</dbReference>
<dbReference type="PANTHER" id="PTHR11937">
    <property type="entry name" value="ACTIN"/>
    <property type="match status" value="1"/>
</dbReference>
<sequence>MDSTIASVVIDNGAATTKAGVSSDEIPSLVFPTSYSQNANTQEVVVGDEIHAHPANDVYTLMKHGMIYNWDNIIYNWEHVYASLQLVPQESPLVMTENVWNTAANKAKTCELAFENLQVPIFSLVKSPLCVTYGMGKATGLVIDIGSSVASVTPILDGAILAKGLKHSRFAGDFLDLHVMNYLTTTHGLKLDSLLPARFANVAVSQSFKTYQIGSVLDDFKSSITALSNFPLSLLQQYQTGLKHYQLPDGKVLPCGPEQLHLAEPLFQPISYALPPPYTIAPSAAGGPQQQTGGLMELVLASLKSLEANGDVYGQLLSNIIITGGGSLLQGLETRLLNDLNRFLPNFNISYYSSSGINSVERKFGSWVGASCLSSIGDDGLVSGFDSGEGLFVSKQDYEEFGVDSVVQRFS</sequence>
<organism evidence="2 3">
    <name type="scientific">Babjeviella inositovora NRRL Y-12698</name>
    <dbReference type="NCBI Taxonomy" id="984486"/>
    <lineage>
        <taxon>Eukaryota</taxon>
        <taxon>Fungi</taxon>
        <taxon>Dikarya</taxon>
        <taxon>Ascomycota</taxon>
        <taxon>Saccharomycotina</taxon>
        <taxon>Pichiomycetes</taxon>
        <taxon>Serinales incertae sedis</taxon>
        <taxon>Babjeviella</taxon>
    </lineage>
</organism>
<gene>
    <name evidence="2" type="ORF">BABINDRAFT_159728</name>
</gene>